<evidence type="ECO:0000256" key="1">
    <source>
        <dbReference type="SAM" id="MobiDB-lite"/>
    </source>
</evidence>
<name>A0A0A9CR01_ARUDO</name>
<evidence type="ECO:0000313" key="2">
    <source>
        <dbReference type="EMBL" id="JAD73922.1"/>
    </source>
</evidence>
<dbReference type="EMBL" id="GBRH01223973">
    <property type="protein sequence ID" value="JAD73922.1"/>
    <property type="molecule type" value="Transcribed_RNA"/>
</dbReference>
<feature type="compositionally biased region" description="Low complexity" evidence="1">
    <location>
        <begin position="1"/>
        <end position="37"/>
    </location>
</feature>
<protein>
    <submittedName>
        <fullName evidence="2">Uncharacterized protein</fullName>
    </submittedName>
</protein>
<reference evidence="2" key="1">
    <citation type="submission" date="2014-09" db="EMBL/GenBank/DDBJ databases">
        <authorList>
            <person name="Magalhaes I.L.F."/>
            <person name="Oliveira U."/>
            <person name="Santos F.R."/>
            <person name="Vidigal T.H.D.A."/>
            <person name="Brescovit A.D."/>
            <person name="Santos A.J."/>
        </authorList>
    </citation>
    <scope>NUCLEOTIDE SEQUENCE</scope>
    <source>
        <tissue evidence="2">Shoot tissue taken approximately 20 cm above the soil surface</tissue>
    </source>
</reference>
<accession>A0A0A9CR01</accession>
<sequence>MLVLVPSAASSTAGTAPSALAAASTGPAVATASASAARSHGGDERAFRRRRQAATR</sequence>
<proteinExistence type="predicted"/>
<organism evidence="2">
    <name type="scientific">Arundo donax</name>
    <name type="common">Giant reed</name>
    <name type="synonym">Donax arundinaceus</name>
    <dbReference type="NCBI Taxonomy" id="35708"/>
    <lineage>
        <taxon>Eukaryota</taxon>
        <taxon>Viridiplantae</taxon>
        <taxon>Streptophyta</taxon>
        <taxon>Embryophyta</taxon>
        <taxon>Tracheophyta</taxon>
        <taxon>Spermatophyta</taxon>
        <taxon>Magnoliopsida</taxon>
        <taxon>Liliopsida</taxon>
        <taxon>Poales</taxon>
        <taxon>Poaceae</taxon>
        <taxon>PACMAD clade</taxon>
        <taxon>Arundinoideae</taxon>
        <taxon>Arundineae</taxon>
        <taxon>Arundo</taxon>
    </lineage>
</organism>
<reference evidence="2" key="2">
    <citation type="journal article" date="2015" name="Data Brief">
        <title>Shoot transcriptome of the giant reed, Arundo donax.</title>
        <authorList>
            <person name="Barrero R.A."/>
            <person name="Guerrero F.D."/>
            <person name="Moolhuijzen P."/>
            <person name="Goolsby J.A."/>
            <person name="Tidwell J."/>
            <person name="Bellgard S.E."/>
            <person name="Bellgard M.I."/>
        </authorList>
    </citation>
    <scope>NUCLEOTIDE SEQUENCE</scope>
    <source>
        <tissue evidence="2">Shoot tissue taken approximately 20 cm above the soil surface</tissue>
    </source>
</reference>
<feature type="compositionally biased region" description="Basic residues" evidence="1">
    <location>
        <begin position="47"/>
        <end position="56"/>
    </location>
</feature>
<dbReference type="AlphaFoldDB" id="A0A0A9CR01"/>
<feature type="region of interest" description="Disordered" evidence="1">
    <location>
        <begin position="1"/>
        <end position="56"/>
    </location>
</feature>